<keyword evidence="1" id="KW-0175">Coiled coil</keyword>
<dbReference type="OrthoDB" id="454313at2"/>
<feature type="coiled-coil region" evidence="1">
    <location>
        <begin position="303"/>
        <end position="337"/>
    </location>
</feature>
<protein>
    <submittedName>
        <fullName evidence="3">Uncharacterized protein</fullName>
    </submittedName>
</protein>
<dbReference type="Proteomes" id="UP000226442">
    <property type="component" value="Unassembled WGS sequence"/>
</dbReference>
<proteinExistence type="predicted"/>
<keyword evidence="4" id="KW-1185">Reference proteome</keyword>
<dbReference type="AlphaFoldDB" id="A0A2G4EYM7"/>
<dbReference type="EMBL" id="NXIB02000088">
    <property type="protein sequence ID" value="PHX54623.1"/>
    <property type="molecule type" value="Genomic_DNA"/>
</dbReference>
<evidence type="ECO:0000313" key="3">
    <source>
        <dbReference type="EMBL" id="PHX54623.1"/>
    </source>
</evidence>
<evidence type="ECO:0000256" key="2">
    <source>
        <dbReference type="SAM" id="Phobius"/>
    </source>
</evidence>
<sequence>MSKENWLIYPTVDLFVYDLADGIGQNEEKISQNRAQFWQKIYGDKISAPQLEKLKQAETETAEYIELLGDTKLAAFESPLDGYAYPVKIGDTYAAQFDLSGKIESDKQKTFEPKEIDCLEWLKQQVISRVNPPATIGQSLLVWGQLTANDQDVLETAKNCYSKLNLFPNAKWDRDLKSTNKFLNADFYELWLPPGDRGNISQNYHVLICLFSYNGGQSIADISKTVAKLYVHLMRLFAFRNKVIWAYTQSRQLKADLKDAARTIQQIVTQLPNQVNAPKVDLKELQQSLVNSLTIFSVYANYISRLEEQENTIKTNLKNYKRRLETIGKEMENDAEAFKFLASFSDFAKEKYVWQVAADNRSLTAGLRLLENAIQTIEGIIEIERAKSDRTLNVTIGAVGVGIGTSGVYASVYASQIRSPASPTNPIDVNVVFGWSMGLGIFAGALSAMFLIIIGKKWR</sequence>
<feature type="transmembrane region" description="Helical" evidence="2">
    <location>
        <begin position="392"/>
        <end position="412"/>
    </location>
</feature>
<evidence type="ECO:0000313" key="4">
    <source>
        <dbReference type="Proteomes" id="UP000226442"/>
    </source>
</evidence>
<name>A0A2G4EYM7_9CYAN</name>
<comment type="caution">
    <text evidence="3">The sequence shown here is derived from an EMBL/GenBank/DDBJ whole genome shotgun (WGS) entry which is preliminary data.</text>
</comment>
<organism evidence="3 4">
    <name type="scientific">Tychonema bourrellyi FEM_GT703</name>
    <dbReference type="NCBI Taxonomy" id="2040638"/>
    <lineage>
        <taxon>Bacteria</taxon>
        <taxon>Bacillati</taxon>
        <taxon>Cyanobacteriota</taxon>
        <taxon>Cyanophyceae</taxon>
        <taxon>Oscillatoriophycideae</taxon>
        <taxon>Oscillatoriales</taxon>
        <taxon>Microcoleaceae</taxon>
        <taxon>Tychonema</taxon>
    </lineage>
</organism>
<keyword evidence="2" id="KW-1133">Transmembrane helix</keyword>
<feature type="transmembrane region" description="Helical" evidence="2">
    <location>
        <begin position="432"/>
        <end position="454"/>
    </location>
</feature>
<keyword evidence="2" id="KW-0812">Transmembrane</keyword>
<dbReference type="RefSeq" id="WP_096830362.1">
    <property type="nucleotide sequence ID" value="NZ_NXIB02000088.1"/>
</dbReference>
<reference evidence="3" key="1">
    <citation type="submission" date="2017-10" db="EMBL/GenBank/DDBJ databases">
        <title>Draft genome sequence of the planktic cyanobacteria Tychonema bourrellyi isolated from alpine lentic freshwater.</title>
        <authorList>
            <person name="Tett A."/>
            <person name="Armanini F."/>
            <person name="Asnicar F."/>
            <person name="Boscaini A."/>
            <person name="Pasolli E."/>
            <person name="Zolfo M."/>
            <person name="Donati C."/>
            <person name="Salmaso N."/>
            <person name="Segata N."/>
        </authorList>
    </citation>
    <scope>NUCLEOTIDE SEQUENCE</scope>
    <source>
        <strain evidence="3">FEM_GT703</strain>
    </source>
</reference>
<evidence type="ECO:0000256" key="1">
    <source>
        <dbReference type="SAM" id="Coils"/>
    </source>
</evidence>
<gene>
    <name evidence="3" type="ORF">CP500_015205</name>
</gene>
<accession>A0A2G4EYM7</accession>
<keyword evidence="2" id="KW-0472">Membrane</keyword>